<proteinExistence type="predicted"/>
<organism evidence="1">
    <name type="scientific">Rhizophora mucronata</name>
    <name type="common">Asiatic mangrove</name>
    <dbReference type="NCBI Taxonomy" id="61149"/>
    <lineage>
        <taxon>Eukaryota</taxon>
        <taxon>Viridiplantae</taxon>
        <taxon>Streptophyta</taxon>
        <taxon>Embryophyta</taxon>
        <taxon>Tracheophyta</taxon>
        <taxon>Spermatophyta</taxon>
        <taxon>Magnoliopsida</taxon>
        <taxon>eudicotyledons</taxon>
        <taxon>Gunneridae</taxon>
        <taxon>Pentapetalae</taxon>
        <taxon>rosids</taxon>
        <taxon>fabids</taxon>
        <taxon>Malpighiales</taxon>
        <taxon>Rhizophoraceae</taxon>
        <taxon>Rhizophora</taxon>
    </lineage>
</organism>
<dbReference type="EMBL" id="GGEC01073621">
    <property type="protein sequence ID" value="MBX54105.1"/>
    <property type="molecule type" value="Transcribed_RNA"/>
</dbReference>
<sequence length="39" mass="4623">MNQFEFENIEFNKQKRKQSRIMTILPPMASNSVGHKKKS</sequence>
<dbReference type="AlphaFoldDB" id="A0A2P2PHA8"/>
<evidence type="ECO:0000313" key="1">
    <source>
        <dbReference type="EMBL" id="MBX54105.1"/>
    </source>
</evidence>
<name>A0A2P2PHA8_RHIMU</name>
<accession>A0A2P2PHA8</accession>
<protein>
    <submittedName>
        <fullName evidence="1">Uncharacterized protein</fullName>
    </submittedName>
</protein>
<reference evidence="1" key="1">
    <citation type="submission" date="2018-02" db="EMBL/GenBank/DDBJ databases">
        <title>Rhizophora mucronata_Transcriptome.</title>
        <authorList>
            <person name="Meera S.P."/>
            <person name="Sreeshan A."/>
            <person name="Augustine A."/>
        </authorList>
    </citation>
    <scope>NUCLEOTIDE SEQUENCE</scope>
    <source>
        <tissue evidence="1">Leaf</tissue>
    </source>
</reference>